<dbReference type="FunFam" id="3.40.47.10:FF:000010">
    <property type="entry name" value="Acetyl-CoA acetyltransferase (Thiolase)"/>
    <property type="match status" value="1"/>
</dbReference>
<dbReference type="InterPro" id="IPR016039">
    <property type="entry name" value="Thiolase-like"/>
</dbReference>
<keyword evidence="3 6" id="KW-0808">Transferase</keyword>
<dbReference type="OrthoDB" id="5404651at2759"/>
<dbReference type="Proteomes" id="UP000242457">
    <property type="component" value="Unassembled WGS sequence"/>
</dbReference>
<comment type="similarity">
    <text evidence="2 6">Belongs to the thiolase-like superfamily. Thiolase family.</text>
</comment>
<protein>
    <submittedName>
        <fullName evidence="9">Acetyl-CoA acetyltransferase, cytosolic</fullName>
    </submittedName>
</protein>
<proteinExistence type="inferred from homology"/>
<evidence type="ECO:0000256" key="1">
    <source>
        <dbReference type="ARBA" id="ARBA00005189"/>
    </source>
</evidence>
<feature type="active site" description="Acyl-thioester intermediate" evidence="5">
    <location>
        <position position="122"/>
    </location>
</feature>
<dbReference type="GO" id="GO:0003988">
    <property type="term" value="F:acetyl-CoA C-acyltransferase activity"/>
    <property type="evidence" value="ECO:0007669"/>
    <property type="project" value="UniProtKB-ARBA"/>
</dbReference>
<dbReference type="InterPro" id="IPR002155">
    <property type="entry name" value="Thiolase"/>
</dbReference>
<dbReference type="AlphaFoldDB" id="A0A2A3EST5"/>
<feature type="active site" description="Proton acceptor" evidence="5">
    <location>
        <position position="382"/>
    </location>
</feature>
<evidence type="ECO:0000313" key="10">
    <source>
        <dbReference type="Proteomes" id="UP000242457"/>
    </source>
</evidence>
<dbReference type="PANTHER" id="PTHR18919:SF107">
    <property type="entry name" value="ACETYL-COA ACETYLTRANSFERASE, CYTOSOLIC"/>
    <property type="match status" value="1"/>
</dbReference>
<feature type="active site" description="Proton acceptor" evidence="5">
    <location>
        <position position="412"/>
    </location>
</feature>
<evidence type="ECO:0000259" key="7">
    <source>
        <dbReference type="Pfam" id="PF00108"/>
    </source>
</evidence>
<name>A0A2A3EST5_APICC</name>
<dbReference type="InterPro" id="IPR020613">
    <property type="entry name" value="Thiolase_CS"/>
</dbReference>
<dbReference type="SUPFAM" id="SSF53901">
    <property type="entry name" value="Thiolase-like"/>
    <property type="match status" value="2"/>
</dbReference>
<organism evidence="9 10">
    <name type="scientific">Apis cerana cerana</name>
    <name type="common">Oriental honeybee</name>
    <dbReference type="NCBI Taxonomy" id="94128"/>
    <lineage>
        <taxon>Eukaryota</taxon>
        <taxon>Metazoa</taxon>
        <taxon>Ecdysozoa</taxon>
        <taxon>Arthropoda</taxon>
        <taxon>Hexapoda</taxon>
        <taxon>Insecta</taxon>
        <taxon>Pterygota</taxon>
        <taxon>Neoptera</taxon>
        <taxon>Endopterygota</taxon>
        <taxon>Hymenoptera</taxon>
        <taxon>Apocrita</taxon>
        <taxon>Aculeata</taxon>
        <taxon>Apoidea</taxon>
        <taxon>Anthophila</taxon>
        <taxon>Apidae</taxon>
        <taxon>Apis</taxon>
    </lineage>
</organism>
<dbReference type="PANTHER" id="PTHR18919">
    <property type="entry name" value="ACETYL-COA C-ACYLTRANSFERASE"/>
    <property type="match status" value="1"/>
</dbReference>
<dbReference type="Pfam" id="PF02803">
    <property type="entry name" value="Thiolase_C"/>
    <property type="match status" value="1"/>
</dbReference>
<evidence type="ECO:0000256" key="5">
    <source>
        <dbReference type="PIRSR" id="PIRSR000429-1"/>
    </source>
</evidence>
<dbReference type="PIRSF" id="PIRSF000429">
    <property type="entry name" value="Ac-CoA_Ac_transf"/>
    <property type="match status" value="1"/>
</dbReference>
<dbReference type="Pfam" id="PF00108">
    <property type="entry name" value="Thiolase_N"/>
    <property type="match status" value="1"/>
</dbReference>
<dbReference type="NCBIfam" id="TIGR01930">
    <property type="entry name" value="AcCoA-C-Actrans"/>
    <property type="match status" value="1"/>
</dbReference>
<accession>A0A2A3EST5</accession>
<evidence type="ECO:0000259" key="8">
    <source>
        <dbReference type="Pfam" id="PF02803"/>
    </source>
</evidence>
<evidence type="ECO:0000256" key="4">
    <source>
        <dbReference type="ARBA" id="ARBA00023315"/>
    </source>
</evidence>
<dbReference type="PROSITE" id="PS00099">
    <property type="entry name" value="THIOLASE_3"/>
    <property type="match status" value="1"/>
</dbReference>
<evidence type="ECO:0000256" key="2">
    <source>
        <dbReference type="ARBA" id="ARBA00010982"/>
    </source>
</evidence>
<evidence type="ECO:0000313" key="9">
    <source>
        <dbReference type="EMBL" id="PBC34362.1"/>
    </source>
</evidence>
<evidence type="ECO:0000256" key="3">
    <source>
        <dbReference type="ARBA" id="ARBA00022679"/>
    </source>
</evidence>
<dbReference type="InterPro" id="IPR020610">
    <property type="entry name" value="Thiolase_AS"/>
</dbReference>
<dbReference type="PROSITE" id="PS00737">
    <property type="entry name" value="THIOLASE_2"/>
    <property type="match status" value="1"/>
</dbReference>
<sequence>MPDILNIYQDVCTPGLIHIKKGAAEKKRPRENSNKDAWELVRCATRHTGSFCGSLSSLKASDLGSIVIKESLLRAHLKPVDVSEVVFGQVLIAAQGQNPARQAAMKAGIPIATPAYLINMLCGSGLKAIMEGYMSIKAGENQVVVAGGQESMSQSVHAIQFRNGVKIGDSRLIDTLIFDGLTDAFHGIHMGITAENVSKDFNISRNEQDEYAVKSQKKAETAITEGYFKKEIIPVTLSTEKESVIMDKDEYPKFGTTIEDLQKLKPAFLKAEGTVTAGNASGINDGAAAVVLMSADIAKQKGLSPLAKIVAMAQVGVEPRIMGIGPIPAVELVLQKAKWTKEEVDLYELNEAFAAQSIACVKSLGLNPDKVNINGGAIALGHPIGASGARILVTLLHSLERINGNKGIAALCIGGGMGIAIAVQRK</sequence>
<evidence type="ECO:0000256" key="6">
    <source>
        <dbReference type="RuleBase" id="RU003557"/>
    </source>
</evidence>
<dbReference type="STRING" id="94128.A0A2A3EST5"/>
<dbReference type="InterPro" id="IPR020617">
    <property type="entry name" value="Thiolase_C"/>
</dbReference>
<dbReference type="InterPro" id="IPR020616">
    <property type="entry name" value="Thiolase_N"/>
</dbReference>
<dbReference type="InterPro" id="IPR020615">
    <property type="entry name" value="Thiolase_acyl_enz_int_AS"/>
</dbReference>
<feature type="domain" description="Thiolase N-terminal" evidence="7">
    <location>
        <begin position="47"/>
        <end position="295"/>
    </location>
</feature>
<keyword evidence="4 6" id="KW-0012">Acyltransferase</keyword>
<keyword evidence="10" id="KW-1185">Reference proteome</keyword>
<comment type="pathway">
    <text evidence="1">Lipid metabolism.</text>
</comment>
<gene>
    <name evidence="9" type="ORF">APICC_06342</name>
</gene>
<dbReference type="EMBL" id="KZ288192">
    <property type="protein sequence ID" value="PBC34362.1"/>
    <property type="molecule type" value="Genomic_DNA"/>
</dbReference>
<reference evidence="9 10" key="1">
    <citation type="submission" date="2014-07" db="EMBL/GenBank/DDBJ databases">
        <title>Genomic and transcriptomic analysis on Apis cerana provide comprehensive insights into honey bee biology.</title>
        <authorList>
            <person name="Diao Q."/>
            <person name="Sun L."/>
            <person name="Zheng H."/>
            <person name="Zheng H."/>
            <person name="Xu S."/>
            <person name="Wang S."/>
            <person name="Zeng Z."/>
            <person name="Hu F."/>
            <person name="Su S."/>
            <person name="Wu J."/>
        </authorList>
    </citation>
    <scope>NUCLEOTIDE SEQUENCE [LARGE SCALE GENOMIC DNA]</scope>
    <source>
        <tissue evidence="9">Pupae without intestine</tissue>
    </source>
</reference>
<dbReference type="PROSITE" id="PS00098">
    <property type="entry name" value="THIOLASE_1"/>
    <property type="match status" value="1"/>
</dbReference>
<feature type="domain" description="Thiolase C-terminal" evidence="8">
    <location>
        <begin position="304"/>
        <end position="425"/>
    </location>
</feature>
<dbReference type="Gene3D" id="3.40.47.10">
    <property type="match status" value="2"/>
</dbReference>
<dbReference type="CDD" id="cd00751">
    <property type="entry name" value="thiolase"/>
    <property type="match status" value="1"/>
</dbReference>